<organism evidence="9">
    <name type="scientific">hydrothermal vent metagenome</name>
    <dbReference type="NCBI Taxonomy" id="652676"/>
    <lineage>
        <taxon>unclassified sequences</taxon>
        <taxon>metagenomes</taxon>
        <taxon>ecological metagenomes</taxon>
    </lineage>
</organism>
<evidence type="ECO:0000256" key="6">
    <source>
        <dbReference type="ARBA" id="ARBA00023163"/>
    </source>
</evidence>
<protein>
    <recommendedName>
        <fullName evidence="2">Negative regulator of flagellin synthesis</fullName>
    </recommendedName>
</protein>
<feature type="region of interest" description="Disordered" evidence="7">
    <location>
        <begin position="1"/>
        <end position="45"/>
    </location>
</feature>
<dbReference type="NCBIfam" id="TIGR03824">
    <property type="entry name" value="FlgM_jcvi"/>
    <property type="match status" value="1"/>
</dbReference>
<dbReference type="InterPro" id="IPR035890">
    <property type="entry name" value="Anti-sigma-28_factor_FlgM_sf"/>
</dbReference>
<feature type="domain" description="Anti-sigma-28 factor FlgM C-terminal" evidence="8">
    <location>
        <begin position="48"/>
        <end position="101"/>
    </location>
</feature>
<name>A0A3B0YUY8_9ZZZZ</name>
<dbReference type="GO" id="GO:0044781">
    <property type="term" value="P:bacterial-type flagellum organization"/>
    <property type="evidence" value="ECO:0007669"/>
    <property type="project" value="UniProtKB-KW"/>
</dbReference>
<evidence type="ECO:0000256" key="3">
    <source>
        <dbReference type="ARBA" id="ARBA00022491"/>
    </source>
</evidence>
<feature type="compositionally biased region" description="Polar residues" evidence="7">
    <location>
        <begin position="8"/>
        <end position="17"/>
    </location>
</feature>
<proteinExistence type="inferred from homology"/>
<evidence type="ECO:0000256" key="4">
    <source>
        <dbReference type="ARBA" id="ARBA00022795"/>
    </source>
</evidence>
<dbReference type="EMBL" id="UOFQ01000006">
    <property type="protein sequence ID" value="VAW84758.1"/>
    <property type="molecule type" value="Genomic_DNA"/>
</dbReference>
<keyword evidence="6" id="KW-0804">Transcription</keyword>
<comment type="similarity">
    <text evidence="1">Belongs to the FlgM family.</text>
</comment>
<keyword evidence="4" id="KW-1005">Bacterial flagellum biogenesis</keyword>
<gene>
    <name evidence="9" type="ORF">MNBD_GAMMA17-1560</name>
</gene>
<dbReference type="InterPro" id="IPR031316">
    <property type="entry name" value="FlgM_C"/>
</dbReference>
<evidence type="ECO:0000256" key="2">
    <source>
        <dbReference type="ARBA" id="ARBA00017823"/>
    </source>
</evidence>
<dbReference type="AlphaFoldDB" id="A0A3B0YUY8"/>
<dbReference type="SUPFAM" id="SSF101498">
    <property type="entry name" value="Anti-sigma factor FlgM"/>
    <property type="match status" value="1"/>
</dbReference>
<dbReference type="GO" id="GO:0045892">
    <property type="term" value="P:negative regulation of DNA-templated transcription"/>
    <property type="evidence" value="ECO:0007669"/>
    <property type="project" value="InterPro"/>
</dbReference>
<evidence type="ECO:0000256" key="5">
    <source>
        <dbReference type="ARBA" id="ARBA00023015"/>
    </source>
</evidence>
<reference evidence="9" key="1">
    <citation type="submission" date="2018-06" db="EMBL/GenBank/DDBJ databases">
        <authorList>
            <person name="Zhirakovskaya E."/>
        </authorList>
    </citation>
    <scope>NUCLEOTIDE SEQUENCE</scope>
</reference>
<keyword evidence="3" id="KW-0678">Repressor</keyword>
<evidence type="ECO:0000313" key="9">
    <source>
        <dbReference type="EMBL" id="VAW84758.1"/>
    </source>
</evidence>
<accession>A0A3B0YUY8</accession>
<dbReference type="InterPro" id="IPR007412">
    <property type="entry name" value="FlgM"/>
</dbReference>
<evidence type="ECO:0000259" key="8">
    <source>
        <dbReference type="Pfam" id="PF04316"/>
    </source>
</evidence>
<dbReference type="Pfam" id="PF04316">
    <property type="entry name" value="FlgM"/>
    <property type="match status" value="1"/>
</dbReference>
<evidence type="ECO:0000256" key="7">
    <source>
        <dbReference type="SAM" id="MobiDB-lite"/>
    </source>
</evidence>
<sequence>MPIEVINLPTTQRSNAGINEGATPARAQATNNPSNRTESETEKAPYTDTVTFTETATQLQEIAKKIANIPVVDMARVEATQYRLENGKFEINTNNLANNILRFETQLQSK</sequence>
<evidence type="ECO:0000256" key="1">
    <source>
        <dbReference type="ARBA" id="ARBA00005322"/>
    </source>
</evidence>
<keyword evidence="5" id="KW-0805">Transcription regulation</keyword>